<dbReference type="InterPro" id="IPR003111">
    <property type="entry name" value="Lon_prtase_N"/>
</dbReference>
<dbReference type="RefSeq" id="WP_123420810.1">
    <property type="nucleotide sequence ID" value="NZ_JBLXEP010000005.1"/>
</dbReference>
<evidence type="ECO:0000313" key="3">
    <source>
        <dbReference type="Proteomes" id="UP000268033"/>
    </source>
</evidence>
<dbReference type="SUPFAM" id="SSF88697">
    <property type="entry name" value="PUA domain-like"/>
    <property type="match status" value="1"/>
</dbReference>
<protein>
    <recommendedName>
        <fullName evidence="1">Lon N-terminal domain-containing protein</fullName>
    </recommendedName>
</protein>
<organism evidence="2 3">
    <name type="scientific">Gallaecimonas pentaromativorans</name>
    <dbReference type="NCBI Taxonomy" id="584787"/>
    <lineage>
        <taxon>Bacteria</taxon>
        <taxon>Pseudomonadati</taxon>
        <taxon>Pseudomonadota</taxon>
        <taxon>Gammaproteobacteria</taxon>
        <taxon>Enterobacterales</taxon>
        <taxon>Gallaecimonadaceae</taxon>
        <taxon>Gallaecimonas</taxon>
    </lineage>
</organism>
<dbReference type="PROSITE" id="PS51787">
    <property type="entry name" value="LON_N"/>
    <property type="match status" value="1"/>
</dbReference>
<sequence length="194" mass="21714">MDLAQFVLDTQILPGGRMPLRIFEPRYLRMVADAMAGRRPFGICMPNPKAPLNTPARLCPVGTLVEVVDFETLSDGRLGITVEGRQRYRIDSSHQEDDKLHVAKVSLLDNWPAAPLPDDADILKNLLAQLFDEHPELAELYPAPHFDDAAWLTARWLEILPLSGPERQPFIESADCQSALHFLCFQLRASLASS</sequence>
<evidence type="ECO:0000259" key="1">
    <source>
        <dbReference type="PROSITE" id="PS51787"/>
    </source>
</evidence>
<dbReference type="AlphaFoldDB" id="A0A3N1PPR5"/>
<dbReference type="EMBL" id="RJUL01000002">
    <property type="protein sequence ID" value="ROQ29978.1"/>
    <property type="molecule type" value="Genomic_DNA"/>
</dbReference>
<dbReference type="InterPro" id="IPR046336">
    <property type="entry name" value="Lon_prtase_N_sf"/>
</dbReference>
<dbReference type="InterPro" id="IPR015947">
    <property type="entry name" value="PUA-like_sf"/>
</dbReference>
<evidence type="ECO:0000313" key="2">
    <source>
        <dbReference type="EMBL" id="ROQ29978.1"/>
    </source>
</evidence>
<dbReference type="Proteomes" id="UP000268033">
    <property type="component" value="Unassembled WGS sequence"/>
</dbReference>
<dbReference type="Pfam" id="PF02190">
    <property type="entry name" value="LON_substr_bdg"/>
    <property type="match status" value="1"/>
</dbReference>
<dbReference type="STRING" id="584787.GCA_001247655_02350"/>
<proteinExistence type="predicted"/>
<reference evidence="2 3" key="1">
    <citation type="submission" date="2018-11" db="EMBL/GenBank/DDBJ databases">
        <title>Genomic Encyclopedia of Type Strains, Phase IV (KMG-IV): sequencing the most valuable type-strain genomes for metagenomic binning, comparative biology and taxonomic classification.</title>
        <authorList>
            <person name="Goeker M."/>
        </authorList>
    </citation>
    <scope>NUCLEOTIDE SEQUENCE [LARGE SCALE GENOMIC DNA]</scope>
    <source>
        <strain evidence="2 3">DSM 21945</strain>
    </source>
</reference>
<dbReference type="Gene3D" id="2.30.130.40">
    <property type="entry name" value="LON domain-like"/>
    <property type="match status" value="1"/>
</dbReference>
<dbReference type="Gene3D" id="1.10.4060.10">
    <property type="entry name" value="BPP1347 like domain"/>
    <property type="match status" value="1"/>
</dbReference>
<feature type="domain" description="Lon N-terminal" evidence="1">
    <location>
        <begin position="1"/>
        <end position="191"/>
    </location>
</feature>
<comment type="caution">
    <text evidence="2">The sequence shown here is derived from an EMBL/GenBank/DDBJ whole genome shotgun (WGS) entry which is preliminary data.</text>
</comment>
<gene>
    <name evidence="2" type="ORF">EDC28_102357</name>
</gene>
<name>A0A3N1PPR5_9GAMM</name>
<dbReference type="PANTHER" id="PTHR46732:SF8">
    <property type="entry name" value="ATP-DEPENDENT PROTEASE LA (LON) DOMAIN PROTEIN"/>
    <property type="match status" value="1"/>
</dbReference>
<dbReference type="PANTHER" id="PTHR46732">
    <property type="entry name" value="ATP-DEPENDENT PROTEASE LA (LON) DOMAIN PROTEIN"/>
    <property type="match status" value="1"/>
</dbReference>
<accession>A0A3N1PPR5</accession>
<dbReference type="SMART" id="SM00464">
    <property type="entry name" value="LON"/>
    <property type="match status" value="1"/>
</dbReference>
<keyword evidence="3" id="KW-1185">Reference proteome</keyword>